<dbReference type="InterPro" id="IPR038765">
    <property type="entry name" value="Papain-like_cys_pep_sf"/>
</dbReference>
<evidence type="ECO:0000313" key="6">
    <source>
        <dbReference type="Proteomes" id="UP001152799"/>
    </source>
</evidence>
<evidence type="ECO:0000256" key="2">
    <source>
        <dbReference type="ARBA" id="ARBA00022670"/>
    </source>
</evidence>
<dbReference type="SUPFAM" id="SSF54001">
    <property type="entry name" value="Cysteine proteinases"/>
    <property type="match status" value="1"/>
</dbReference>
<dbReference type="Pfam" id="PF02902">
    <property type="entry name" value="Peptidase_C48"/>
    <property type="match status" value="1"/>
</dbReference>
<dbReference type="AlphaFoldDB" id="A0A9N9QLN0"/>
<evidence type="ECO:0000259" key="4">
    <source>
        <dbReference type="PROSITE" id="PS50600"/>
    </source>
</evidence>
<dbReference type="GO" id="GO:0006508">
    <property type="term" value="P:proteolysis"/>
    <property type="evidence" value="ECO:0007669"/>
    <property type="project" value="UniProtKB-KW"/>
</dbReference>
<keyword evidence="3" id="KW-0378">Hydrolase</keyword>
<evidence type="ECO:0000256" key="1">
    <source>
        <dbReference type="ARBA" id="ARBA00005234"/>
    </source>
</evidence>
<sequence length="810" mass="93921">MPSSFRSQEINKLDSDLFFEGNWQGLRSLAVYQKARSEAFAEEDIHPDPLLDVLLRSLKENEENRYIHFPNCKTLVYLYSKDQIKTLVKKGQKLDAFFDATGSVVRSTGYDRGNRILYYSLVVNVDGIITPIAELVTSNHNSATLTSFNLHFKHFVRVYCHKKWPIFNVIVTDWSFPLMTSVCQGFNDVTLYTYLQLSYKFVTDKDDARFFNLIKLKLCCSHFIKMMCNKLSQLKQDRKIKDSIVSAIASLVLCTSFEKLLSYFNHVAVLLLSPMFDEDVDNAIDALANPSTTAQDLLSLREESSSNILDIDFEEDIVRGQYTTSPFFLAFFKIYENVSQNIELKENIEKEEKLSTNPYKSSVFFNYLLKRVMPFAPLWSDIMQCGRYSNSNVESWFKSVKHEILLEKTNLKLGRFICEIQRRIKSNLETIELSIGKKPHKIKKRTIDEKSIKNAMEIDNPAAVEKWKKPKKRKHFFTTDYMRMNIPEKLSKPASNDYAIETKTEGNKSDEDIKDIIHLSDSKESLSFCEFGKEHPNQIEVSISTQHEVPAKEKNELHTHREQPSDIALSNGLLLSNEYYNEGSSKVSFKFGTYSYLGQTITLTSSDFKTLASKYNKTHVQSVTDRWLTDYAIDCTSFSILADIKNIYYIDTISSSLILNDNMKYTNHSKFLPLVKPLDGIDIILLPYNVFDCHWILIVLYLKENKIYILNPGEMMPSEEKIFKKIKVFFMTRDRQNKYEKLNARKWKLDHIPSYPKQTDGYNCGVFVIYYIMTLSIHQNIGDCFSISNNSQELFDPEAFRITIQNILLI</sequence>
<dbReference type="Gene3D" id="3.40.395.10">
    <property type="entry name" value="Adenoviral Proteinase, Chain A"/>
    <property type="match status" value="1"/>
</dbReference>
<keyword evidence="6" id="KW-1185">Reference proteome</keyword>
<evidence type="ECO:0000313" key="5">
    <source>
        <dbReference type="EMBL" id="CAG9762611.1"/>
    </source>
</evidence>
<dbReference type="GO" id="GO:0008234">
    <property type="term" value="F:cysteine-type peptidase activity"/>
    <property type="evidence" value="ECO:0007669"/>
    <property type="project" value="InterPro"/>
</dbReference>
<dbReference type="EMBL" id="OU892287">
    <property type="protein sequence ID" value="CAG9762611.1"/>
    <property type="molecule type" value="Genomic_DNA"/>
</dbReference>
<dbReference type="InterPro" id="IPR003653">
    <property type="entry name" value="Peptidase_C48_C"/>
</dbReference>
<evidence type="ECO:0000256" key="3">
    <source>
        <dbReference type="ARBA" id="ARBA00022801"/>
    </source>
</evidence>
<dbReference type="Proteomes" id="UP001152799">
    <property type="component" value="Chromosome 11"/>
</dbReference>
<reference evidence="5" key="1">
    <citation type="submission" date="2022-01" db="EMBL/GenBank/DDBJ databases">
        <authorList>
            <person name="King R."/>
        </authorList>
    </citation>
    <scope>NUCLEOTIDE SEQUENCE</scope>
</reference>
<keyword evidence="2" id="KW-0645">Protease</keyword>
<gene>
    <name evidence="5" type="ORF">CEUTPL_LOCUS3286</name>
</gene>
<organism evidence="5 6">
    <name type="scientific">Ceutorhynchus assimilis</name>
    <name type="common">cabbage seed weevil</name>
    <dbReference type="NCBI Taxonomy" id="467358"/>
    <lineage>
        <taxon>Eukaryota</taxon>
        <taxon>Metazoa</taxon>
        <taxon>Ecdysozoa</taxon>
        <taxon>Arthropoda</taxon>
        <taxon>Hexapoda</taxon>
        <taxon>Insecta</taxon>
        <taxon>Pterygota</taxon>
        <taxon>Neoptera</taxon>
        <taxon>Endopterygota</taxon>
        <taxon>Coleoptera</taxon>
        <taxon>Polyphaga</taxon>
        <taxon>Cucujiformia</taxon>
        <taxon>Curculionidae</taxon>
        <taxon>Ceutorhynchinae</taxon>
        <taxon>Ceutorhynchus</taxon>
    </lineage>
</organism>
<feature type="domain" description="Ubiquitin-like protease family profile" evidence="4">
    <location>
        <begin position="601"/>
        <end position="775"/>
    </location>
</feature>
<accession>A0A9N9QLN0</accession>
<name>A0A9N9QLN0_9CUCU</name>
<dbReference type="PROSITE" id="PS50600">
    <property type="entry name" value="ULP_PROTEASE"/>
    <property type="match status" value="1"/>
</dbReference>
<dbReference type="OrthoDB" id="6776423at2759"/>
<proteinExistence type="inferred from homology"/>
<protein>
    <recommendedName>
        <fullName evidence="4">Ubiquitin-like protease family profile domain-containing protein</fullName>
    </recommendedName>
</protein>
<comment type="similarity">
    <text evidence="1">Belongs to the peptidase C48 family.</text>
</comment>